<dbReference type="Pfam" id="PF04073">
    <property type="entry name" value="tRNA_edit"/>
    <property type="match status" value="1"/>
</dbReference>
<reference evidence="2 3" key="1">
    <citation type="journal article" date="2011" name="Int. J. Syst. Evol. Microbiol.">
        <title>Zhongshania antarctica gen. nov., sp. nov. and Zhongshania guokunii sp. nov., gammaproteobacteria respectively isolated from coastal attached (fast) ice and surface seawater of the Antarctic.</title>
        <authorList>
            <person name="Li H.J."/>
            <person name="Zhang X.Y."/>
            <person name="Chen C.X."/>
            <person name="Zhang Y.J."/>
            <person name="Gao Z.M."/>
            <person name="Yu Y."/>
            <person name="Chen X.L."/>
            <person name="Chen B."/>
            <person name="Zhang Y.Z."/>
        </authorList>
    </citation>
    <scope>NUCLEOTIDE SEQUENCE [LARGE SCALE GENOMIC DNA]</scope>
    <source>
        <strain evidence="2 3">ZS6-22T</strain>
    </source>
</reference>
<dbReference type="Gene3D" id="3.90.960.10">
    <property type="entry name" value="YbaK/aminoacyl-tRNA synthetase-associated domain"/>
    <property type="match status" value="1"/>
</dbReference>
<dbReference type="Proteomes" id="UP001557485">
    <property type="component" value="Unassembled WGS sequence"/>
</dbReference>
<comment type="caution">
    <text evidence="2">The sequence shown here is derived from an EMBL/GenBank/DDBJ whole genome shotgun (WGS) entry which is preliminary data.</text>
</comment>
<dbReference type="InterPro" id="IPR036754">
    <property type="entry name" value="YbaK/aa-tRNA-synt-asso_dom_sf"/>
</dbReference>
<dbReference type="InterPro" id="IPR007214">
    <property type="entry name" value="YbaK/aa-tRNA-synth-assoc-dom"/>
</dbReference>
<dbReference type="SUPFAM" id="SSF55826">
    <property type="entry name" value="YbaK/ProRS associated domain"/>
    <property type="match status" value="1"/>
</dbReference>
<dbReference type="EMBL" id="JBFRYA010000013">
    <property type="protein sequence ID" value="MEX1670092.1"/>
    <property type="molecule type" value="Genomic_DNA"/>
</dbReference>
<evidence type="ECO:0000313" key="3">
    <source>
        <dbReference type="Proteomes" id="UP001557485"/>
    </source>
</evidence>
<proteinExistence type="predicted"/>
<gene>
    <name evidence="2" type="ORF">AB4876_14315</name>
</gene>
<name>A0ABV3UA15_9GAMM</name>
<dbReference type="CDD" id="cd04332">
    <property type="entry name" value="YbaK_like"/>
    <property type="match status" value="1"/>
</dbReference>
<keyword evidence="3" id="KW-1185">Reference proteome</keyword>
<protein>
    <submittedName>
        <fullName evidence="2">Aminoacyl-tRNA deacylase</fullName>
    </submittedName>
</protein>
<feature type="domain" description="YbaK/aminoacyl-tRNA synthetase-associated" evidence="1">
    <location>
        <begin position="21"/>
        <end position="135"/>
    </location>
</feature>
<dbReference type="RefSeq" id="WP_368382459.1">
    <property type="nucleotide sequence ID" value="NZ_JBFRYA010000013.1"/>
</dbReference>
<organism evidence="2 3">
    <name type="scientific">Zhongshania guokunii</name>
    <dbReference type="NCBI Taxonomy" id="641783"/>
    <lineage>
        <taxon>Bacteria</taxon>
        <taxon>Pseudomonadati</taxon>
        <taxon>Pseudomonadota</taxon>
        <taxon>Gammaproteobacteria</taxon>
        <taxon>Cellvibrionales</taxon>
        <taxon>Spongiibacteraceae</taxon>
        <taxon>Zhongshania</taxon>
    </lineage>
</organism>
<sequence>MSPRIAAHLCKVGVHFDLVSHAHTRNSKQSAAAAQLPLEKIAKAIIVCDEDRYRMCVIPAHHRLMLDRVNTHMHSHYRLATEEELASLFDDCEVGAVPALGQVYGMPVSWDEELNDTQDIYIESGDHEHLIHLNHGAFLELMGGQDHFQMSCPEDDHLSWMIH</sequence>
<evidence type="ECO:0000259" key="1">
    <source>
        <dbReference type="Pfam" id="PF04073"/>
    </source>
</evidence>
<accession>A0ABV3UA15</accession>
<evidence type="ECO:0000313" key="2">
    <source>
        <dbReference type="EMBL" id="MEX1670092.1"/>
    </source>
</evidence>